<feature type="transmembrane region" description="Helical" evidence="11">
    <location>
        <begin position="184"/>
        <end position="211"/>
    </location>
</feature>
<feature type="domain" description="ABC3 transporter permease C-terminal" evidence="12">
    <location>
        <begin position="187"/>
        <end position="305"/>
    </location>
</feature>
<comment type="subcellular location">
    <subcellularLocation>
        <location evidence="1">Cell membrane</location>
        <topology evidence="1">Multi-pass membrane protein</topology>
    </subcellularLocation>
</comment>
<dbReference type="PANTHER" id="PTHR47755">
    <property type="entry name" value="CELL DIVISION PROTEIN FTSX"/>
    <property type="match status" value="1"/>
</dbReference>
<feature type="transmembrane region" description="Helical" evidence="11">
    <location>
        <begin position="232"/>
        <end position="258"/>
    </location>
</feature>
<keyword evidence="8 10" id="KW-0472">Membrane</keyword>
<accession>A0A0G1FR37</accession>
<keyword evidence="5 10" id="KW-0132">Cell division</keyword>
<evidence type="ECO:0000256" key="11">
    <source>
        <dbReference type="SAM" id="Phobius"/>
    </source>
</evidence>
<dbReference type="InterPro" id="IPR003838">
    <property type="entry name" value="ABC3_permease_C"/>
</dbReference>
<organism evidence="14 15">
    <name type="scientific">Candidatus Nomurabacteria bacterium GW2011_GWF2_43_8</name>
    <dbReference type="NCBI Taxonomy" id="1618779"/>
    <lineage>
        <taxon>Bacteria</taxon>
        <taxon>Candidatus Nomuraibacteriota</taxon>
    </lineage>
</organism>
<dbReference type="Pfam" id="PF02687">
    <property type="entry name" value="FtsX"/>
    <property type="match status" value="1"/>
</dbReference>
<dbReference type="PANTHER" id="PTHR47755:SF1">
    <property type="entry name" value="CELL DIVISION PROTEIN FTSX"/>
    <property type="match status" value="1"/>
</dbReference>
<evidence type="ECO:0000256" key="6">
    <source>
        <dbReference type="ARBA" id="ARBA00022692"/>
    </source>
</evidence>
<evidence type="ECO:0000256" key="4">
    <source>
        <dbReference type="ARBA" id="ARBA00022475"/>
    </source>
</evidence>
<feature type="transmembrane region" description="Helical" evidence="11">
    <location>
        <begin position="21"/>
        <end position="48"/>
    </location>
</feature>
<feature type="domain" description="FtsX extracellular" evidence="13">
    <location>
        <begin position="59"/>
        <end position="146"/>
    </location>
</feature>
<evidence type="ECO:0000313" key="14">
    <source>
        <dbReference type="EMBL" id="KKT24825.1"/>
    </source>
</evidence>
<dbReference type="GO" id="GO:0051301">
    <property type="term" value="P:cell division"/>
    <property type="evidence" value="ECO:0007669"/>
    <property type="project" value="UniProtKB-KW"/>
</dbReference>
<protein>
    <recommendedName>
        <fullName evidence="3 10">Cell division protein FtsX</fullName>
    </recommendedName>
</protein>
<dbReference type="PIRSF" id="PIRSF003097">
    <property type="entry name" value="FtsX"/>
    <property type="match status" value="1"/>
</dbReference>
<dbReference type="Proteomes" id="UP000033831">
    <property type="component" value="Unassembled WGS sequence"/>
</dbReference>
<name>A0A0G1FR37_9BACT</name>
<evidence type="ECO:0000256" key="2">
    <source>
        <dbReference type="ARBA" id="ARBA00007379"/>
    </source>
</evidence>
<dbReference type="InterPro" id="IPR004513">
    <property type="entry name" value="FtsX"/>
</dbReference>
<evidence type="ECO:0000256" key="9">
    <source>
        <dbReference type="ARBA" id="ARBA00023306"/>
    </source>
</evidence>
<evidence type="ECO:0000256" key="3">
    <source>
        <dbReference type="ARBA" id="ARBA00021907"/>
    </source>
</evidence>
<dbReference type="AlphaFoldDB" id="A0A0G1FR37"/>
<dbReference type="EMBL" id="LCGX01000007">
    <property type="protein sequence ID" value="KKT24825.1"/>
    <property type="molecule type" value="Genomic_DNA"/>
</dbReference>
<evidence type="ECO:0000256" key="8">
    <source>
        <dbReference type="ARBA" id="ARBA00023136"/>
    </source>
</evidence>
<evidence type="ECO:0000259" key="13">
    <source>
        <dbReference type="Pfam" id="PF18075"/>
    </source>
</evidence>
<keyword evidence="9 10" id="KW-0131">Cell cycle</keyword>
<evidence type="ECO:0000313" key="15">
    <source>
        <dbReference type="Proteomes" id="UP000033831"/>
    </source>
</evidence>
<dbReference type="InterPro" id="IPR040690">
    <property type="entry name" value="FtsX_ECD"/>
</dbReference>
<gene>
    <name evidence="14" type="ORF">UW07_C0007G0004</name>
</gene>
<reference evidence="14 15" key="1">
    <citation type="journal article" date="2015" name="Nature">
        <title>rRNA introns, odd ribosomes, and small enigmatic genomes across a large radiation of phyla.</title>
        <authorList>
            <person name="Brown C.T."/>
            <person name="Hug L.A."/>
            <person name="Thomas B.C."/>
            <person name="Sharon I."/>
            <person name="Castelle C.J."/>
            <person name="Singh A."/>
            <person name="Wilkins M.J."/>
            <person name="Williams K.H."/>
            <person name="Banfield J.F."/>
        </authorList>
    </citation>
    <scope>NUCLEOTIDE SEQUENCE [LARGE SCALE GENOMIC DNA]</scope>
</reference>
<evidence type="ECO:0000256" key="1">
    <source>
        <dbReference type="ARBA" id="ARBA00004651"/>
    </source>
</evidence>
<comment type="caution">
    <text evidence="14">The sequence shown here is derived from an EMBL/GenBank/DDBJ whole genome shotgun (WGS) entry which is preliminary data.</text>
</comment>
<comment type="similarity">
    <text evidence="2 10">Belongs to the ABC-4 integral membrane protein family. FtsX subfamily.</text>
</comment>
<evidence type="ECO:0000256" key="7">
    <source>
        <dbReference type="ARBA" id="ARBA00022989"/>
    </source>
</evidence>
<sequence length="307" mass="34158">MAITVLKRIIKTGFLNFKRGGLVSWAAVMVVTITLSVITAIILLQAVLHFSLAQIENKVDVTIYFTVDAPEDKILLLKSSLEKLPEVAQVSYTSANEALALFRERHQNDYPTIQALDEIDDNPLGAYLNVKAKEVSQYESIANFMKSDNTLVLGSASIIDKVNYHQNKLVIDRLNTIISGAQQLGFLITLLLVIISIIVTFNTIRLTIFISKEEIGVMRLVGASKMHVRGPFMVEGVIYGVIATAVTMLLFWPATVWLGRNMTNFLGINMYSYYLSSFFQISAILLLSGIILGIISSFLAVRKYLNK</sequence>
<evidence type="ECO:0000256" key="10">
    <source>
        <dbReference type="PIRNR" id="PIRNR003097"/>
    </source>
</evidence>
<feature type="transmembrane region" description="Helical" evidence="11">
    <location>
        <begin position="278"/>
        <end position="301"/>
    </location>
</feature>
<keyword evidence="6 11" id="KW-0812">Transmembrane</keyword>
<proteinExistence type="inferred from homology"/>
<evidence type="ECO:0000256" key="5">
    <source>
        <dbReference type="ARBA" id="ARBA00022618"/>
    </source>
</evidence>
<dbReference type="Pfam" id="PF18075">
    <property type="entry name" value="FtsX_ECD"/>
    <property type="match status" value="1"/>
</dbReference>
<dbReference type="Gene3D" id="3.30.70.3040">
    <property type="match status" value="1"/>
</dbReference>
<keyword evidence="7 11" id="KW-1133">Transmembrane helix</keyword>
<dbReference type="GO" id="GO:0005886">
    <property type="term" value="C:plasma membrane"/>
    <property type="evidence" value="ECO:0007669"/>
    <property type="project" value="UniProtKB-SubCell"/>
</dbReference>
<keyword evidence="4 10" id="KW-1003">Cell membrane</keyword>
<evidence type="ECO:0000259" key="12">
    <source>
        <dbReference type="Pfam" id="PF02687"/>
    </source>
</evidence>